<evidence type="ECO:0000256" key="1">
    <source>
        <dbReference type="SAM" id="MobiDB-lite"/>
    </source>
</evidence>
<feature type="compositionally biased region" description="Low complexity" evidence="1">
    <location>
        <begin position="235"/>
        <end position="287"/>
    </location>
</feature>
<accession>A0ABV1M7V1</accession>
<gene>
    <name evidence="3" type="ORF">ABNW52_16815</name>
</gene>
<evidence type="ECO:0008006" key="5">
    <source>
        <dbReference type="Google" id="ProtNLM"/>
    </source>
</evidence>
<feature type="compositionally biased region" description="Low complexity" evidence="1">
    <location>
        <begin position="300"/>
        <end position="317"/>
    </location>
</feature>
<feature type="compositionally biased region" description="Low complexity" evidence="1">
    <location>
        <begin position="208"/>
        <end position="228"/>
    </location>
</feature>
<dbReference type="RefSeq" id="WP_349590331.1">
    <property type="nucleotide sequence ID" value="NZ_JBEFLD010000009.1"/>
</dbReference>
<feature type="chain" id="PRO_5045728321" description="YXWGXW repeat-containing protein" evidence="2">
    <location>
        <begin position="21"/>
        <end position="332"/>
    </location>
</feature>
<reference evidence="3" key="1">
    <citation type="submission" date="2024-06" db="EMBL/GenBank/DDBJ databases">
        <title>Genome sequence of Vogesella sp. MAHUQ-64.</title>
        <authorList>
            <person name="Huq M.A."/>
        </authorList>
    </citation>
    <scope>NUCLEOTIDE SEQUENCE</scope>
    <source>
        <strain evidence="3">MAHUQ-64</strain>
    </source>
</reference>
<keyword evidence="4" id="KW-1185">Reference proteome</keyword>
<dbReference type="Proteomes" id="UP001433638">
    <property type="component" value="Unassembled WGS sequence"/>
</dbReference>
<feature type="region of interest" description="Disordered" evidence="1">
    <location>
        <begin position="199"/>
        <end position="332"/>
    </location>
</feature>
<feature type="signal peptide" evidence="2">
    <location>
        <begin position="1"/>
        <end position="20"/>
    </location>
</feature>
<evidence type="ECO:0000313" key="3">
    <source>
        <dbReference type="EMBL" id="MEQ6292278.1"/>
    </source>
</evidence>
<comment type="caution">
    <text evidence="3">The sequence shown here is derived from an EMBL/GenBank/DDBJ whole genome shotgun (WGS) entry which is preliminary data.</text>
</comment>
<sequence>MRYLILALSLLIYPATSTYAQVSVGIGIALPGISIGINLPMFPSLVRVPGYPVYYAPQVDVNFFFYDGLYWVYEDDRWYAGSWYNGPWAEVEPEYVPLFILRVPIRYYRRPPVYFRDWRVDRPPRWDDRWGSDWARRHSGWDRWSRFSAPPPAPLPIYQRDYSGSRYPGSVEQQYTIRSQSYRYQPREPVIQQHYQLRNQPQEERQRPQQQVPQRQQQQQPPWQQQQAPQPPQRQPQRQQQQAPQQQQQEPPWQQQQRQQQVPQQPQRQQQQQQPEPQWQQRQQPEQNNNQGRSRAEQRQQASGAQYSPSQQQQNKQPGKRSPYIMPPEAEH</sequence>
<keyword evidence="2" id="KW-0732">Signal</keyword>
<dbReference type="EMBL" id="JBEFLD010000009">
    <property type="protein sequence ID" value="MEQ6292278.1"/>
    <property type="molecule type" value="Genomic_DNA"/>
</dbReference>
<protein>
    <recommendedName>
        <fullName evidence="5">YXWGXW repeat-containing protein</fullName>
    </recommendedName>
</protein>
<proteinExistence type="predicted"/>
<evidence type="ECO:0000256" key="2">
    <source>
        <dbReference type="SAM" id="SignalP"/>
    </source>
</evidence>
<organism evidence="3 4">
    <name type="scientific">Vogesella oryzagri</name>
    <dbReference type="NCBI Taxonomy" id="3160864"/>
    <lineage>
        <taxon>Bacteria</taxon>
        <taxon>Pseudomonadati</taxon>
        <taxon>Pseudomonadota</taxon>
        <taxon>Betaproteobacteria</taxon>
        <taxon>Neisseriales</taxon>
        <taxon>Chromobacteriaceae</taxon>
        <taxon>Vogesella</taxon>
    </lineage>
</organism>
<evidence type="ECO:0000313" key="4">
    <source>
        <dbReference type="Proteomes" id="UP001433638"/>
    </source>
</evidence>
<name>A0ABV1M7V1_9NEIS</name>